<dbReference type="PANTHER" id="PTHR46577:SF1">
    <property type="entry name" value="HTH-TYPE TRANSCRIPTIONAL REGULATORY PROTEIN GABR"/>
    <property type="match status" value="1"/>
</dbReference>
<dbReference type="InterPro" id="IPR004839">
    <property type="entry name" value="Aminotransferase_I/II_large"/>
</dbReference>
<dbReference type="OrthoDB" id="9804020at2"/>
<dbReference type="InterPro" id="IPR036390">
    <property type="entry name" value="WH_DNA-bd_sf"/>
</dbReference>
<dbReference type="EMBL" id="FNCI01000013">
    <property type="protein sequence ID" value="SDG43994.1"/>
    <property type="molecule type" value="Genomic_DNA"/>
</dbReference>
<evidence type="ECO:0000313" key="7">
    <source>
        <dbReference type="EMBL" id="SDG43994.1"/>
    </source>
</evidence>
<dbReference type="RefSeq" id="WP_092527805.1">
    <property type="nucleotide sequence ID" value="NZ_FNCI01000013.1"/>
</dbReference>
<evidence type="ECO:0000313" key="8">
    <source>
        <dbReference type="Proteomes" id="UP000198641"/>
    </source>
</evidence>
<dbReference type="PROSITE" id="PS50949">
    <property type="entry name" value="HTH_GNTR"/>
    <property type="match status" value="1"/>
</dbReference>
<dbReference type="Gene3D" id="1.10.10.10">
    <property type="entry name" value="Winged helix-like DNA-binding domain superfamily/Winged helix DNA-binding domain"/>
    <property type="match status" value="1"/>
</dbReference>
<dbReference type="Gene3D" id="3.90.1150.10">
    <property type="entry name" value="Aspartate Aminotransferase, domain 1"/>
    <property type="match status" value="1"/>
</dbReference>
<keyword evidence="7" id="KW-0808">Transferase</keyword>
<evidence type="ECO:0000256" key="2">
    <source>
        <dbReference type="ARBA" id="ARBA00022898"/>
    </source>
</evidence>
<evidence type="ECO:0000256" key="5">
    <source>
        <dbReference type="ARBA" id="ARBA00023163"/>
    </source>
</evidence>
<gene>
    <name evidence="7" type="ORF">SAMN05216571_11387</name>
</gene>
<dbReference type="SMART" id="SM00345">
    <property type="entry name" value="HTH_GNTR"/>
    <property type="match status" value="1"/>
</dbReference>
<dbReference type="GO" id="GO:0008483">
    <property type="term" value="F:transaminase activity"/>
    <property type="evidence" value="ECO:0007669"/>
    <property type="project" value="UniProtKB-KW"/>
</dbReference>
<evidence type="ECO:0000256" key="3">
    <source>
        <dbReference type="ARBA" id="ARBA00023015"/>
    </source>
</evidence>
<keyword evidence="3" id="KW-0805">Transcription regulation</keyword>
<organism evidence="7 8">
    <name type="scientific">Onishia taeanensis</name>
    <dbReference type="NCBI Taxonomy" id="284577"/>
    <lineage>
        <taxon>Bacteria</taxon>
        <taxon>Pseudomonadati</taxon>
        <taxon>Pseudomonadota</taxon>
        <taxon>Gammaproteobacteria</taxon>
        <taxon>Oceanospirillales</taxon>
        <taxon>Halomonadaceae</taxon>
        <taxon>Onishia</taxon>
    </lineage>
</organism>
<dbReference type="InterPro" id="IPR051446">
    <property type="entry name" value="HTH_trans_reg/aminotransferase"/>
</dbReference>
<keyword evidence="4 7" id="KW-0238">DNA-binding</keyword>
<evidence type="ECO:0000256" key="1">
    <source>
        <dbReference type="ARBA" id="ARBA00005384"/>
    </source>
</evidence>
<dbReference type="AlphaFoldDB" id="A0A1G7U999"/>
<evidence type="ECO:0000256" key="4">
    <source>
        <dbReference type="ARBA" id="ARBA00023125"/>
    </source>
</evidence>
<dbReference type="InterPro" id="IPR015422">
    <property type="entry name" value="PyrdxlP-dep_Trfase_small"/>
</dbReference>
<dbReference type="InterPro" id="IPR036388">
    <property type="entry name" value="WH-like_DNA-bd_sf"/>
</dbReference>
<dbReference type="InterPro" id="IPR015424">
    <property type="entry name" value="PyrdxlP-dep_Trfase"/>
</dbReference>
<sequence length="473" mass="51575">MTIQTKARARCHWLPDLDAAAAPLYQALVERLAADIAAGTLAPGERLPPQRLLADALKVTVGTITRAYREAERRGLVEAKVGSGTRVRSLASDAPSFHHLSQATDGSVDLSLSVPIPHPMRAQQLAAVMERLAHRPGAIDAALAYHPEQGSQTSRERLADWLTEQGLPMAADELILTSGGQHADYLALQALVQPGEAVASAAMTYPGMIAAARQLGLKHLAVPMDDQGILPQALERLCLQQKIRLLYLMPEHNNPTGARMGQARREAIVEIARRHDLLLVEDGVQFVTAERRGVPLYRLAPERSLYIFSVSKLLAGGLRMGAIHAPANLMSRLAAALRAQYWATPELMASAAVEWLTSPEAKTLIDWQWQEVAERQQLLAERLKGHEISAHPCSFYAWLTLPEPWRAVDFVARAAERGVTVIGADPFCVGSQPAPQAVRICVTPPAERAQLDEGLTRLAALLDEEPRRDSPLV</sequence>
<dbReference type="Proteomes" id="UP000198641">
    <property type="component" value="Unassembled WGS sequence"/>
</dbReference>
<accession>A0A1G7U999</accession>
<keyword evidence="2" id="KW-0663">Pyridoxal phosphate</keyword>
<dbReference type="SUPFAM" id="SSF53383">
    <property type="entry name" value="PLP-dependent transferases"/>
    <property type="match status" value="1"/>
</dbReference>
<dbReference type="InterPro" id="IPR000524">
    <property type="entry name" value="Tscrpt_reg_HTH_GntR"/>
</dbReference>
<feature type="domain" description="HTH gntR-type" evidence="6">
    <location>
        <begin position="22"/>
        <end position="90"/>
    </location>
</feature>
<name>A0A1G7U999_9GAMM</name>
<dbReference type="STRING" id="284577.SAMN05216571_11387"/>
<keyword evidence="5" id="KW-0804">Transcription</keyword>
<dbReference type="CDD" id="cd00609">
    <property type="entry name" value="AAT_like"/>
    <property type="match status" value="1"/>
</dbReference>
<dbReference type="GO" id="GO:0030170">
    <property type="term" value="F:pyridoxal phosphate binding"/>
    <property type="evidence" value="ECO:0007669"/>
    <property type="project" value="InterPro"/>
</dbReference>
<dbReference type="GO" id="GO:0003677">
    <property type="term" value="F:DNA binding"/>
    <property type="evidence" value="ECO:0007669"/>
    <property type="project" value="UniProtKB-KW"/>
</dbReference>
<dbReference type="SUPFAM" id="SSF46785">
    <property type="entry name" value="Winged helix' DNA-binding domain"/>
    <property type="match status" value="1"/>
</dbReference>
<evidence type="ECO:0000259" key="6">
    <source>
        <dbReference type="PROSITE" id="PS50949"/>
    </source>
</evidence>
<protein>
    <submittedName>
        <fullName evidence="7">DNA-binding transcriptional regulator, MocR family, contains an aminotransferase domain</fullName>
    </submittedName>
</protein>
<dbReference type="Pfam" id="PF00155">
    <property type="entry name" value="Aminotran_1_2"/>
    <property type="match status" value="1"/>
</dbReference>
<dbReference type="InterPro" id="IPR015421">
    <property type="entry name" value="PyrdxlP-dep_Trfase_major"/>
</dbReference>
<comment type="similarity">
    <text evidence="1">In the C-terminal section; belongs to the class-I pyridoxal-phosphate-dependent aminotransferase family.</text>
</comment>
<keyword evidence="7" id="KW-0032">Aminotransferase</keyword>
<dbReference type="PANTHER" id="PTHR46577">
    <property type="entry name" value="HTH-TYPE TRANSCRIPTIONAL REGULATORY PROTEIN GABR"/>
    <property type="match status" value="1"/>
</dbReference>
<dbReference type="Gene3D" id="3.40.640.10">
    <property type="entry name" value="Type I PLP-dependent aspartate aminotransferase-like (Major domain)"/>
    <property type="match status" value="1"/>
</dbReference>
<reference evidence="7 8" key="1">
    <citation type="submission" date="2016-10" db="EMBL/GenBank/DDBJ databases">
        <authorList>
            <person name="de Groot N.N."/>
        </authorList>
    </citation>
    <scope>NUCLEOTIDE SEQUENCE [LARGE SCALE GENOMIC DNA]</scope>
    <source>
        <strain evidence="7 8">BH539</strain>
    </source>
</reference>
<dbReference type="Pfam" id="PF00392">
    <property type="entry name" value="GntR"/>
    <property type="match status" value="1"/>
</dbReference>
<proteinExistence type="inferred from homology"/>
<dbReference type="CDD" id="cd07377">
    <property type="entry name" value="WHTH_GntR"/>
    <property type="match status" value="1"/>
</dbReference>
<keyword evidence="8" id="KW-1185">Reference proteome</keyword>
<dbReference type="GO" id="GO:0003700">
    <property type="term" value="F:DNA-binding transcription factor activity"/>
    <property type="evidence" value="ECO:0007669"/>
    <property type="project" value="InterPro"/>
</dbReference>